<dbReference type="InterPro" id="IPR025676">
    <property type="entry name" value="Clr5_dom"/>
</dbReference>
<dbReference type="Pfam" id="PF14420">
    <property type="entry name" value="Clr5"/>
    <property type="match status" value="1"/>
</dbReference>
<comment type="caution">
    <text evidence="2">The sequence shown here is derived from an EMBL/GenBank/DDBJ whole genome shotgun (WGS) entry which is preliminary data.</text>
</comment>
<gene>
    <name evidence="2" type="ORF">ALECFALPRED_001224</name>
</gene>
<name>A0A8H3PKY6_9LECA</name>
<evidence type="ECO:0000313" key="2">
    <source>
        <dbReference type="EMBL" id="CAF9943772.1"/>
    </source>
</evidence>
<dbReference type="PANTHER" id="PTHR38788">
    <property type="entry name" value="CLR5 DOMAIN-CONTAINING PROTEIN"/>
    <property type="match status" value="1"/>
</dbReference>
<feature type="domain" description="Clr5" evidence="1">
    <location>
        <begin position="26"/>
        <end position="75"/>
    </location>
</feature>
<dbReference type="AlphaFoldDB" id="A0A8H3PKY6"/>
<dbReference type="OrthoDB" id="5308957at2759"/>
<organism evidence="2 3">
    <name type="scientific">Alectoria fallacina</name>
    <dbReference type="NCBI Taxonomy" id="1903189"/>
    <lineage>
        <taxon>Eukaryota</taxon>
        <taxon>Fungi</taxon>
        <taxon>Dikarya</taxon>
        <taxon>Ascomycota</taxon>
        <taxon>Pezizomycotina</taxon>
        <taxon>Lecanoromycetes</taxon>
        <taxon>OSLEUM clade</taxon>
        <taxon>Lecanoromycetidae</taxon>
        <taxon>Lecanorales</taxon>
        <taxon>Lecanorineae</taxon>
        <taxon>Parmeliaceae</taxon>
        <taxon>Alectoria</taxon>
    </lineage>
</organism>
<protein>
    <recommendedName>
        <fullName evidence="1">Clr5 domain-containing protein</fullName>
    </recommendedName>
</protein>
<evidence type="ECO:0000313" key="3">
    <source>
        <dbReference type="Proteomes" id="UP000664203"/>
    </source>
</evidence>
<accession>A0A8H3PKY6</accession>
<dbReference type="EMBL" id="CAJPDR010001259">
    <property type="protein sequence ID" value="CAF9943772.1"/>
    <property type="molecule type" value="Genomic_DNA"/>
</dbReference>
<sequence>MDLSPPLAAVAGTAPAGYRPNVWATKDAWDGHRALISHLYADRSLPEVMCIMEAKHGFKATKKMYKSRFKQWGLDIKNNKEPEMRVGVCKVLQRSSQGKLSQLCIRGKCVRWEDVLHYWERKGMSIGDVSAQGTSAATHEAVQCLTPILSPVATPEILATTEQIFSTIHDYCRGSFEAGTWVRTDPKFDCDTTKGLEDGLFQLNTFYELFVTAYQLFALDSCEEAGKTLIAATATAGIKMILSSEHPYILKTLLDLVLCSDRHGRREVAVIVLKQFSALGELVLGESHPLRRICGWLAATDPSQILEVVFRSLRTLETRLGNILGPMHRSTLRLHCDYIRFGGYADDIDHEWVELNDLLSKCISAFGPCDGRTLRVYLELAIYFCVKSKYIEAERAAQTIMKLAASAQPVSSSTHFWVEGLYQLAVSQHGLRDETAAEAKLRLAIDLSISQFGGQDARARNWLVELERWLRVRGQLLAANEVQARREGMIQPADLI</sequence>
<reference evidence="2" key="1">
    <citation type="submission" date="2021-03" db="EMBL/GenBank/DDBJ databases">
        <authorList>
            <person name="Tagirdzhanova G."/>
        </authorList>
    </citation>
    <scope>NUCLEOTIDE SEQUENCE</scope>
</reference>
<proteinExistence type="predicted"/>
<dbReference type="Proteomes" id="UP000664203">
    <property type="component" value="Unassembled WGS sequence"/>
</dbReference>
<evidence type="ECO:0000259" key="1">
    <source>
        <dbReference type="Pfam" id="PF14420"/>
    </source>
</evidence>
<keyword evidence="3" id="KW-1185">Reference proteome</keyword>
<dbReference type="PANTHER" id="PTHR38788:SF3">
    <property type="entry name" value="CLR5 DOMAIN-CONTAINING PROTEIN"/>
    <property type="match status" value="1"/>
</dbReference>